<dbReference type="PANTHER" id="PTHR38787:SF3">
    <property type="entry name" value="REGULATORY P DOMAIN-CONTAINING PROTEIN"/>
    <property type="match status" value="1"/>
</dbReference>
<protein>
    <submittedName>
        <fullName evidence="2">Uncharacterized protein</fullName>
    </submittedName>
</protein>
<dbReference type="NCBIfam" id="TIGR04312">
    <property type="entry name" value="choice_anch_B"/>
    <property type="match status" value="1"/>
</dbReference>
<proteinExistence type="predicted"/>
<dbReference type="GO" id="GO:0005576">
    <property type="term" value="C:extracellular region"/>
    <property type="evidence" value="ECO:0007669"/>
    <property type="project" value="TreeGrafter"/>
</dbReference>
<reference evidence="2" key="1">
    <citation type="journal article" date="2023" name="Mol. Phylogenet. Evol.">
        <title>Genome-scale phylogeny and comparative genomics of the fungal order Sordariales.</title>
        <authorList>
            <person name="Hensen N."/>
            <person name="Bonometti L."/>
            <person name="Westerberg I."/>
            <person name="Brannstrom I.O."/>
            <person name="Guillou S."/>
            <person name="Cros-Aarteil S."/>
            <person name="Calhoun S."/>
            <person name="Haridas S."/>
            <person name="Kuo A."/>
            <person name="Mondo S."/>
            <person name="Pangilinan J."/>
            <person name="Riley R."/>
            <person name="LaButti K."/>
            <person name="Andreopoulos B."/>
            <person name="Lipzen A."/>
            <person name="Chen C."/>
            <person name="Yan M."/>
            <person name="Daum C."/>
            <person name="Ng V."/>
            <person name="Clum A."/>
            <person name="Steindorff A."/>
            <person name="Ohm R.A."/>
            <person name="Martin F."/>
            <person name="Silar P."/>
            <person name="Natvig D.O."/>
            <person name="Lalanne C."/>
            <person name="Gautier V."/>
            <person name="Ament-Velasquez S.L."/>
            <person name="Kruys A."/>
            <person name="Hutchinson M.I."/>
            <person name="Powell A.J."/>
            <person name="Barry K."/>
            <person name="Miller A.N."/>
            <person name="Grigoriev I.V."/>
            <person name="Debuchy R."/>
            <person name="Gladieux P."/>
            <person name="Hiltunen Thoren M."/>
            <person name="Johannesson H."/>
        </authorList>
    </citation>
    <scope>NUCLEOTIDE SEQUENCE</scope>
    <source>
        <strain evidence="2">PSN293</strain>
    </source>
</reference>
<evidence type="ECO:0000313" key="2">
    <source>
        <dbReference type="EMBL" id="KAK4209293.1"/>
    </source>
</evidence>
<keyword evidence="1" id="KW-0732">Signal</keyword>
<evidence type="ECO:0000256" key="1">
    <source>
        <dbReference type="SAM" id="SignalP"/>
    </source>
</evidence>
<comment type="caution">
    <text evidence="2">The sequence shown here is derived from an EMBL/GenBank/DDBJ whole genome shotgun (WGS) entry which is preliminary data.</text>
</comment>
<dbReference type="InterPro" id="IPR027589">
    <property type="entry name" value="Choice_anch_B"/>
</dbReference>
<accession>A0AAN6XZ63</accession>
<sequence>MRTPKGVAAVAAAVCSLAGVAAGKEMKVNMKLKAELYDSGIRHEQIMALKNRIWNELDAQGVYDSTQYKPFPEGSPMISMMTGNHDTVTEPQPSTDFIACKDGMASYVPGDPKYTFKCSNLDLYDFKTHSQLGSASGRGAGSWGWYNHRSGREFVAIAQEDGTSFSEVSKQGKLIYLGRLPQYPTALPSLWREIKGYKHYVVIGSEAVDHGVQIFDLEKLETVDPASPVVFSNDKDLAGFWTEGLPIGRSHNVVTNEERDYGVAVGFAPRNATLRAGLVFFDLKDPKNPKTLGGTGQDGYVHDAQCIVYRGPDRKYDGRDICYGYDEDSLTIFDVTDKKNIKILSNTSYEGASYTHQGWVLDPMWQQYLIVDDEYDEVDAVGPAADGYPISYIWDISSLESPKQTGHYKGLRKGIDHNQFVKDGFSYQSNYALGISILDLRSVPKDPTGKGIKEVAYFDTHPEDDNVPGGGNITFTGSWSHYPFLPSGYIVINTMDRGAFVVKANKDLKKV</sequence>
<dbReference type="Proteomes" id="UP001301769">
    <property type="component" value="Unassembled WGS sequence"/>
</dbReference>
<dbReference type="AlphaFoldDB" id="A0AAN6XZ63"/>
<feature type="chain" id="PRO_5042973013" evidence="1">
    <location>
        <begin position="24"/>
        <end position="511"/>
    </location>
</feature>
<name>A0AAN6XZ63_9PEZI</name>
<keyword evidence="3" id="KW-1185">Reference proteome</keyword>
<dbReference type="PANTHER" id="PTHR38787">
    <property type="entry name" value="REGULATORY P DOMAIN-CONTAINING PROTEIN"/>
    <property type="match status" value="1"/>
</dbReference>
<dbReference type="EMBL" id="MU858210">
    <property type="protein sequence ID" value="KAK4209293.1"/>
    <property type="molecule type" value="Genomic_DNA"/>
</dbReference>
<evidence type="ECO:0000313" key="3">
    <source>
        <dbReference type="Proteomes" id="UP001301769"/>
    </source>
</evidence>
<organism evidence="2 3">
    <name type="scientific">Rhypophila decipiens</name>
    <dbReference type="NCBI Taxonomy" id="261697"/>
    <lineage>
        <taxon>Eukaryota</taxon>
        <taxon>Fungi</taxon>
        <taxon>Dikarya</taxon>
        <taxon>Ascomycota</taxon>
        <taxon>Pezizomycotina</taxon>
        <taxon>Sordariomycetes</taxon>
        <taxon>Sordariomycetidae</taxon>
        <taxon>Sordariales</taxon>
        <taxon>Naviculisporaceae</taxon>
        <taxon>Rhypophila</taxon>
    </lineage>
</organism>
<reference evidence="2" key="2">
    <citation type="submission" date="2023-05" db="EMBL/GenBank/DDBJ databases">
        <authorList>
            <consortium name="Lawrence Berkeley National Laboratory"/>
            <person name="Steindorff A."/>
            <person name="Hensen N."/>
            <person name="Bonometti L."/>
            <person name="Westerberg I."/>
            <person name="Brannstrom I.O."/>
            <person name="Guillou S."/>
            <person name="Cros-Aarteil S."/>
            <person name="Calhoun S."/>
            <person name="Haridas S."/>
            <person name="Kuo A."/>
            <person name="Mondo S."/>
            <person name="Pangilinan J."/>
            <person name="Riley R."/>
            <person name="Labutti K."/>
            <person name="Andreopoulos B."/>
            <person name="Lipzen A."/>
            <person name="Chen C."/>
            <person name="Yanf M."/>
            <person name="Daum C."/>
            <person name="Ng V."/>
            <person name="Clum A."/>
            <person name="Ohm R."/>
            <person name="Martin F."/>
            <person name="Silar P."/>
            <person name="Natvig D."/>
            <person name="Lalanne C."/>
            <person name="Gautier V."/>
            <person name="Ament-Velasquez S.L."/>
            <person name="Kruys A."/>
            <person name="Hutchinson M.I."/>
            <person name="Powell A.J."/>
            <person name="Barry K."/>
            <person name="Miller A.N."/>
            <person name="Grigoriev I.V."/>
            <person name="Debuchy R."/>
            <person name="Gladieux P."/>
            <person name="Thoren M.H."/>
            <person name="Johannesson H."/>
        </authorList>
    </citation>
    <scope>NUCLEOTIDE SEQUENCE</scope>
    <source>
        <strain evidence="2">PSN293</strain>
    </source>
</reference>
<gene>
    <name evidence="2" type="ORF">QBC37DRAFT_391369</name>
</gene>
<feature type="signal peptide" evidence="1">
    <location>
        <begin position="1"/>
        <end position="23"/>
    </location>
</feature>